<evidence type="ECO:0000256" key="4">
    <source>
        <dbReference type="ARBA" id="ARBA00022525"/>
    </source>
</evidence>
<evidence type="ECO:0000256" key="8">
    <source>
        <dbReference type="ARBA" id="ARBA00022801"/>
    </source>
</evidence>
<evidence type="ECO:0000256" key="11">
    <source>
        <dbReference type="ARBA" id="ARBA00023145"/>
    </source>
</evidence>
<dbReference type="EMBL" id="BRVP01000014">
    <property type="protein sequence ID" value="GLB53143.1"/>
    <property type="molecule type" value="Genomic_DNA"/>
</dbReference>
<dbReference type="Proteomes" id="UP001143545">
    <property type="component" value="Unassembled WGS sequence"/>
</dbReference>
<keyword evidence="4" id="KW-0964">Secreted</keyword>
<evidence type="ECO:0000256" key="6">
    <source>
        <dbReference type="ARBA" id="ARBA00022723"/>
    </source>
</evidence>
<feature type="domain" description="Secretion system C-terminal sorting" evidence="14">
    <location>
        <begin position="826"/>
        <end position="897"/>
    </location>
</feature>
<dbReference type="Gene3D" id="1.10.390.10">
    <property type="entry name" value="Neutral Protease Domain 2"/>
    <property type="match status" value="1"/>
</dbReference>
<keyword evidence="8" id="KW-0378">Hydrolase</keyword>
<reference evidence="15" key="1">
    <citation type="submission" date="2022-07" db="EMBL/GenBank/DDBJ databases">
        <title>Taxonomy of Novel Oxalotrophic and Methylotrophic Bacteria.</title>
        <authorList>
            <person name="Sahin N."/>
            <person name="Tani A."/>
        </authorList>
    </citation>
    <scope>NUCLEOTIDE SEQUENCE</scope>
    <source>
        <strain evidence="15">AM327</strain>
    </source>
</reference>
<keyword evidence="10" id="KW-0482">Metalloprotease</keyword>
<name>A0A9W6B8V1_9FLAO</name>
<dbReference type="GO" id="GO:0005615">
    <property type="term" value="C:extracellular space"/>
    <property type="evidence" value="ECO:0007669"/>
    <property type="project" value="InterPro"/>
</dbReference>
<dbReference type="CDD" id="cd04818">
    <property type="entry name" value="PA_subtilisin_1"/>
    <property type="match status" value="1"/>
</dbReference>
<evidence type="ECO:0000256" key="10">
    <source>
        <dbReference type="ARBA" id="ARBA00023049"/>
    </source>
</evidence>
<dbReference type="NCBIfam" id="NF038113">
    <property type="entry name" value="T9SSA_dep_M36"/>
    <property type="match status" value="1"/>
</dbReference>
<keyword evidence="16" id="KW-1185">Reference proteome</keyword>
<evidence type="ECO:0000259" key="13">
    <source>
        <dbReference type="Pfam" id="PF02225"/>
    </source>
</evidence>
<dbReference type="PANTHER" id="PTHR33478:SF1">
    <property type="entry name" value="EXTRACELLULAR METALLOPROTEINASE MEP"/>
    <property type="match status" value="1"/>
</dbReference>
<dbReference type="GO" id="GO:0008270">
    <property type="term" value="F:zinc ion binding"/>
    <property type="evidence" value="ECO:0007669"/>
    <property type="project" value="InterPro"/>
</dbReference>
<dbReference type="Pfam" id="PF18962">
    <property type="entry name" value="Por_Secre_tail"/>
    <property type="match status" value="1"/>
</dbReference>
<dbReference type="InterPro" id="IPR026444">
    <property type="entry name" value="Secre_tail"/>
</dbReference>
<evidence type="ECO:0000256" key="7">
    <source>
        <dbReference type="ARBA" id="ARBA00022729"/>
    </source>
</evidence>
<proteinExistence type="inferred from homology"/>
<dbReference type="InterPro" id="IPR001842">
    <property type="entry name" value="Peptidase_M36"/>
</dbReference>
<keyword evidence="7 12" id="KW-0732">Signal</keyword>
<evidence type="ECO:0000256" key="12">
    <source>
        <dbReference type="SAM" id="SignalP"/>
    </source>
</evidence>
<accession>A0A9W6B8V1</accession>
<sequence length="900" mass="97806">MKKLLTLLILLASVFAFAQNSVEQKIQNYLDVNYSTYRLIFNDVQEWTIESTATSKATKITNYYIKQQYQGIDIFRAVTNVSYKDDAVINLGNRFLANVEDKINTTSAGIGVTDGFAIALNATGYDLFTTSVIEKKDANNYVLSNGNLTDEPVQAELVFANLNDGQTLKLAWDYTFFAQDHNHYWSIRVDAVSGDVLQKEDWTISCNFGDHSHASVADMLNAHAKKNVFDFEKIAAVETNSYMFNPPSATYNVLPFYVESPNHGSRQLLTNPENLTASPYGWHDINGADGAEYTITRGNNVLAQDDPDGDNGTGYSPDAGSTLVFDYTYPGTSVQASNYIDAAVTNLFYMNNIVHDITYHYGFDEANGNFQKNNYGNGGTFSFLGDYVNADAQDGAGTNNANFSTPTDGNNPRMQMYLWTYGPSPKYLTINAPSSIAGEIVSLDNVFDPGHVDLPASPSGITADLVLFDDGVGSDTSDACTAAVNATELNGNIAVIRRGDCTFISKVLAAQNAGAIGVIMVNNVSYAEDGENDYANMSGADASVTIPAIFVSKVDGEAIIAAMSNGSVTVNGTLSEPAEVFIESDGDFDNLVIAHEYGHGVSTRLTGGFGNSSCLYNEEQMGEGWSDWLGYMLQIETGDTGTDYRGVSTFLAGQETDGVGIREYPYSTDFTVDPLTFGDTNNYTYTYDGVTYVDVHSVGTVWASMLWDLTWAYIEKYGFDSDIYNGTGGNNKVFQLVLDAMKLQPCSPGFVDGRDAIIAADLATTGGEDYCLIWEVFANRGLGVNASSGSTDSITDQTEDFTEPAAGSNCTFLKTESFDLGSNVSIYPNPSTGVFNIEIADFTGDVEVTVFDTNGRIVYEDIKTNFSAQTQINLSNVDKGMYIIQLKADGVQYVNKLMKN</sequence>
<organism evidence="15 16">
    <name type="scientific">Neptunitalea chrysea</name>
    <dbReference type="NCBI Taxonomy" id="1647581"/>
    <lineage>
        <taxon>Bacteria</taxon>
        <taxon>Pseudomonadati</taxon>
        <taxon>Bacteroidota</taxon>
        <taxon>Flavobacteriia</taxon>
        <taxon>Flavobacteriales</taxon>
        <taxon>Flavobacteriaceae</taxon>
        <taxon>Neptunitalea</taxon>
    </lineage>
</organism>
<comment type="similarity">
    <text evidence="3">Belongs to the peptidase M36 family.</text>
</comment>
<evidence type="ECO:0000256" key="2">
    <source>
        <dbReference type="ARBA" id="ARBA00004613"/>
    </source>
</evidence>
<dbReference type="PRINTS" id="PR00999">
    <property type="entry name" value="FUNGALYSIN"/>
</dbReference>
<evidence type="ECO:0000256" key="1">
    <source>
        <dbReference type="ARBA" id="ARBA00001947"/>
    </source>
</evidence>
<evidence type="ECO:0000313" key="15">
    <source>
        <dbReference type="EMBL" id="GLB53143.1"/>
    </source>
</evidence>
<dbReference type="InterPro" id="IPR046450">
    <property type="entry name" value="PA_dom_sf"/>
</dbReference>
<dbReference type="InterPro" id="IPR003137">
    <property type="entry name" value="PA_domain"/>
</dbReference>
<protein>
    <submittedName>
        <fullName evidence="15">Peptidase M36</fullName>
    </submittedName>
</protein>
<dbReference type="SUPFAM" id="SSF52025">
    <property type="entry name" value="PA domain"/>
    <property type="match status" value="1"/>
</dbReference>
<dbReference type="GO" id="GO:0006508">
    <property type="term" value="P:proteolysis"/>
    <property type="evidence" value="ECO:0007669"/>
    <property type="project" value="UniProtKB-KW"/>
</dbReference>
<dbReference type="InterPro" id="IPR050371">
    <property type="entry name" value="Fungal_virulence_M36"/>
</dbReference>
<comment type="cofactor">
    <cofactor evidence="1">
        <name>Zn(2+)</name>
        <dbReference type="ChEBI" id="CHEBI:29105"/>
    </cofactor>
</comment>
<evidence type="ECO:0000313" key="16">
    <source>
        <dbReference type="Proteomes" id="UP001143545"/>
    </source>
</evidence>
<dbReference type="Pfam" id="PF02128">
    <property type="entry name" value="Peptidase_M36"/>
    <property type="match status" value="1"/>
</dbReference>
<keyword evidence="6" id="KW-0479">Metal-binding</keyword>
<dbReference type="Gene3D" id="3.50.30.30">
    <property type="match status" value="1"/>
</dbReference>
<dbReference type="Gene3D" id="3.10.170.10">
    <property type="match status" value="1"/>
</dbReference>
<dbReference type="RefSeq" id="WP_281754854.1">
    <property type="nucleotide sequence ID" value="NZ_BRVP01000014.1"/>
</dbReference>
<dbReference type="PANTHER" id="PTHR33478">
    <property type="entry name" value="EXTRACELLULAR METALLOPROTEINASE MEP"/>
    <property type="match status" value="1"/>
</dbReference>
<dbReference type="Gene3D" id="2.60.40.3080">
    <property type="match status" value="1"/>
</dbReference>
<dbReference type="InterPro" id="IPR027268">
    <property type="entry name" value="Peptidase_M4/M1_CTD_sf"/>
</dbReference>
<comment type="caution">
    <text evidence="15">The sequence shown here is derived from an EMBL/GenBank/DDBJ whole genome shotgun (WGS) entry which is preliminary data.</text>
</comment>
<comment type="subcellular location">
    <subcellularLocation>
        <location evidence="2">Secreted</location>
    </subcellularLocation>
</comment>
<dbReference type="CDD" id="cd09596">
    <property type="entry name" value="M36"/>
    <property type="match status" value="1"/>
</dbReference>
<evidence type="ECO:0000256" key="3">
    <source>
        <dbReference type="ARBA" id="ARBA00006006"/>
    </source>
</evidence>
<keyword evidence="5" id="KW-0645">Protease</keyword>
<dbReference type="NCBIfam" id="TIGR04183">
    <property type="entry name" value="Por_Secre_tail"/>
    <property type="match status" value="1"/>
</dbReference>
<evidence type="ECO:0000256" key="9">
    <source>
        <dbReference type="ARBA" id="ARBA00022833"/>
    </source>
</evidence>
<feature type="chain" id="PRO_5040771573" evidence="12">
    <location>
        <begin position="19"/>
        <end position="900"/>
    </location>
</feature>
<keyword evidence="9" id="KW-0862">Zinc</keyword>
<feature type="signal peptide" evidence="12">
    <location>
        <begin position="1"/>
        <end position="18"/>
    </location>
</feature>
<dbReference type="Pfam" id="PF02225">
    <property type="entry name" value="PA"/>
    <property type="match status" value="1"/>
</dbReference>
<evidence type="ECO:0000259" key="14">
    <source>
        <dbReference type="Pfam" id="PF18962"/>
    </source>
</evidence>
<dbReference type="GO" id="GO:0004222">
    <property type="term" value="F:metalloendopeptidase activity"/>
    <property type="evidence" value="ECO:0007669"/>
    <property type="project" value="InterPro"/>
</dbReference>
<dbReference type="SUPFAM" id="SSF55486">
    <property type="entry name" value="Metalloproteases ('zincins'), catalytic domain"/>
    <property type="match status" value="1"/>
</dbReference>
<keyword evidence="11" id="KW-0865">Zymogen</keyword>
<gene>
    <name evidence="15" type="ORF">NBRC110019_21830</name>
</gene>
<feature type="domain" description="PA" evidence="13">
    <location>
        <begin position="462"/>
        <end position="559"/>
    </location>
</feature>
<dbReference type="AlphaFoldDB" id="A0A9W6B8V1"/>
<evidence type="ECO:0000256" key="5">
    <source>
        <dbReference type="ARBA" id="ARBA00022670"/>
    </source>
</evidence>